<dbReference type="EMBL" id="JAOQIO010000098">
    <property type="protein sequence ID" value="MCU6796088.1"/>
    <property type="molecule type" value="Genomic_DNA"/>
</dbReference>
<name>A0ABT2UN65_9BACL</name>
<dbReference type="SUPFAM" id="SSF53850">
    <property type="entry name" value="Periplasmic binding protein-like II"/>
    <property type="match status" value="1"/>
</dbReference>
<keyword evidence="4" id="KW-1185">Reference proteome</keyword>
<evidence type="ECO:0000256" key="1">
    <source>
        <dbReference type="ARBA" id="ARBA00022729"/>
    </source>
</evidence>
<accession>A0ABT2UN65</accession>
<feature type="signal peptide" evidence="2">
    <location>
        <begin position="1"/>
        <end position="24"/>
    </location>
</feature>
<dbReference type="PROSITE" id="PS51257">
    <property type="entry name" value="PROKAR_LIPOPROTEIN"/>
    <property type="match status" value="1"/>
</dbReference>
<organism evidence="3 4">
    <name type="scientific">Paenibacillus baimaensis</name>
    <dbReference type="NCBI Taxonomy" id="2982185"/>
    <lineage>
        <taxon>Bacteria</taxon>
        <taxon>Bacillati</taxon>
        <taxon>Bacillota</taxon>
        <taxon>Bacilli</taxon>
        <taxon>Bacillales</taxon>
        <taxon>Paenibacillaceae</taxon>
        <taxon>Paenibacillus</taxon>
    </lineage>
</organism>
<dbReference type="InterPro" id="IPR050490">
    <property type="entry name" value="Bact_solute-bd_prot1"/>
</dbReference>
<sequence>MSKKGSILLSSVVGLSLVTGCASGGETKETPQAAVPNSPPVKKTFTMLTESNPSWPYSKDWPAWKWIEEKTGVTLDVRTPPGKTDEAVNLAVASGQIPDLMIVKDLQQANKFGQQGAFVNILDYKDQMPNFKKWMEKYPDITKEAIAADGKMYQFPNEGFGETNRTIWMDRDDIFKKEGLKAPATYDELYEVLKQLKAKYPDSYPLSFRIGGNRLQILKYMAPGFGTHDDFFYDKAKKDVRYGPTENEFKTMIEYMNKFYKDGLIPPDFLTLETKQWQDMMAGSKSFITVDYIGRIDFFNLAMRKENPQFTVALMAPPAGGANGKQQNAYTHTVTGGFVIASKAKDVKDIMKFMDFFYSEEGKTLASWGKEGESYTLENGTKKMKADFVDVTDLRKKTGLATYGTYQWIDYDAHLSLSSKELQAAYPEARKYDSEYRPKPSFNENELEIISTTGKALEKSRDENLSKFILGERKMAEWDQFVAEQNKLGLDKIKAIYKTAYERTDKITLK</sequence>
<evidence type="ECO:0000313" key="4">
    <source>
        <dbReference type="Proteomes" id="UP001652445"/>
    </source>
</evidence>
<dbReference type="RefSeq" id="WP_262686938.1">
    <property type="nucleotide sequence ID" value="NZ_JAOQIO010000098.1"/>
</dbReference>
<dbReference type="Gene3D" id="3.40.190.10">
    <property type="entry name" value="Periplasmic binding protein-like II"/>
    <property type="match status" value="2"/>
</dbReference>
<dbReference type="Proteomes" id="UP001652445">
    <property type="component" value="Unassembled WGS sequence"/>
</dbReference>
<proteinExistence type="predicted"/>
<feature type="chain" id="PRO_5046900842" evidence="2">
    <location>
        <begin position="25"/>
        <end position="510"/>
    </location>
</feature>
<comment type="caution">
    <text evidence="3">The sequence shown here is derived from an EMBL/GenBank/DDBJ whole genome shotgun (WGS) entry which is preliminary data.</text>
</comment>
<protein>
    <submittedName>
        <fullName evidence="3">Extracellular solute-binding protein</fullName>
    </submittedName>
</protein>
<dbReference type="PANTHER" id="PTHR43649:SF33">
    <property type="entry name" value="POLYGALACTURONAN_RHAMNOGALACTURONAN-BINDING PROTEIN YTCQ"/>
    <property type="match status" value="1"/>
</dbReference>
<reference evidence="3 4" key="1">
    <citation type="submission" date="2022-09" db="EMBL/GenBank/DDBJ databases">
        <authorList>
            <person name="Han X.L."/>
            <person name="Wang Q."/>
            <person name="Lu T."/>
        </authorList>
    </citation>
    <scope>NUCLEOTIDE SEQUENCE [LARGE SCALE GENOMIC DNA]</scope>
    <source>
        <strain evidence="3 4">WQ 127069</strain>
    </source>
</reference>
<evidence type="ECO:0000256" key="2">
    <source>
        <dbReference type="SAM" id="SignalP"/>
    </source>
</evidence>
<keyword evidence="1 2" id="KW-0732">Signal</keyword>
<dbReference type="PANTHER" id="PTHR43649">
    <property type="entry name" value="ARABINOSE-BINDING PROTEIN-RELATED"/>
    <property type="match status" value="1"/>
</dbReference>
<gene>
    <name evidence="3" type="ORF">OB236_28605</name>
</gene>
<evidence type="ECO:0000313" key="3">
    <source>
        <dbReference type="EMBL" id="MCU6796088.1"/>
    </source>
</evidence>